<gene>
    <name evidence="2" type="ORF">TRFO_05220</name>
</gene>
<evidence type="ECO:0000313" key="3">
    <source>
        <dbReference type="Proteomes" id="UP000179807"/>
    </source>
</evidence>
<dbReference type="SUPFAM" id="SSF48403">
    <property type="entry name" value="Ankyrin repeat"/>
    <property type="match status" value="1"/>
</dbReference>
<dbReference type="EMBL" id="MLAK01000693">
    <property type="protein sequence ID" value="OHT07570.1"/>
    <property type="molecule type" value="Genomic_DNA"/>
</dbReference>
<dbReference type="InterPro" id="IPR036770">
    <property type="entry name" value="Ankyrin_rpt-contain_sf"/>
</dbReference>
<dbReference type="PANTHER" id="PTHR24159">
    <property type="match status" value="1"/>
</dbReference>
<comment type="caution">
    <text evidence="2">The sequence shown here is derived from an EMBL/GenBank/DDBJ whole genome shotgun (WGS) entry which is preliminary data.</text>
</comment>
<proteinExistence type="predicted"/>
<dbReference type="Pfam" id="PF11929">
    <property type="entry name" value="DUF3447"/>
    <property type="match status" value="1"/>
</dbReference>
<dbReference type="GeneID" id="94827065"/>
<dbReference type="VEuPathDB" id="TrichDB:TRFO_05220"/>
<reference evidence="2" key="1">
    <citation type="submission" date="2016-10" db="EMBL/GenBank/DDBJ databases">
        <authorList>
            <person name="Benchimol M."/>
            <person name="Almeida L.G."/>
            <person name="Vasconcelos A.T."/>
            <person name="Perreira-Neves A."/>
            <person name="Rosa I.A."/>
            <person name="Tasca T."/>
            <person name="Bogo M.R."/>
            <person name="de Souza W."/>
        </authorList>
    </citation>
    <scope>NUCLEOTIDE SEQUENCE [LARGE SCALE GENOMIC DNA]</scope>
    <source>
        <strain evidence="2">K</strain>
    </source>
</reference>
<organism evidence="2 3">
    <name type="scientific">Tritrichomonas foetus</name>
    <dbReference type="NCBI Taxonomy" id="1144522"/>
    <lineage>
        <taxon>Eukaryota</taxon>
        <taxon>Metamonada</taxon>
        <taxon>Parabasalia</taxon>
        <taxon>Tritrichomonadida</taxon>
        <taxon>Tritrichomonadidae</taxon>
        <taxon>Tritrichomonas</taxon>
    </lineage>
</organism>
<dbReference type="Proteomes" id="UP000179807">
    <property type="component" value="Unassembled WGS sequence"/>
</dbReference>
<accession>A0A1J4K9F1</accession>
<evidence type="ECO:0000313" key="2">
    <source>
        <dbReference type="EMBL" id="OHT07570.1"/>
    </source>
</evidence>
<dbReference type="PANTHER" id="PTHR24159:SF5">
    <property type="entry name" value="ANK_REP_REGION DOMAIN-CONTAINING PROTEIN"/>
    <property type="match status" value="1"/>
</dbReference>
<keyword evidence="3" id="KW-1185">Reference proteome</keyword>
<dbReference type="AlphaFoldDB" id="A0A1J4K9F1"/>
<evidence type="ECO:0000259" key="1">
    <source>
        <dbReference type="Pfam" id="PF11929"/>
    </source>
</evidence>
<dbReference type="InterPro" id="IPR020683">
    <property type="entry name" value="DUF3447"/>
</dbReference>
<sequence length="423" mass="50622">MEMFLELNHHIKILRDLHNMTISILVCNEEILSNKLHELNVFLEDISISNNFSLFECFLHMLVHLSLFFDPSQKYQEIHKKHQIFLNILSELISKHSMNKVFHQSTLFYIFKNNKHFLLFLLQKGIIDISLIENEINYGNDKMLYLFLYNEINKVNPRFCESFQKEIMLTKEEIMDFYKRETEDQANDNDVNIEKYLHIRKEMHSQEKLARIIRDDNMNEFVELISKNDHIDINSKIQPSFLEDNPDINNILGSGISLIEYSMAFGSINIFRYLWVNKAKTTQNSLEYSIIGGNLEIIHILEEESEFKLNRKCYNLSVEYYHNEITEYFLNNNIIENPTFTEIFSLLNQTANFELFHNYWNSTYQECMIPNKKSNQLHSYEIQMIIRNCIFNYRGITFYLFYHFFYKQSKTIDVNSLGAIYAN</sequence>
<protein>
    <recommendedName>
        <fullName evidence="1">DUF3447 domain-containing protein</fullName>
    </recommendedName>
</protein>
<dbReference type="RefSeq" id="XP_068360706.1">
    <property type="nucleotide sequence ID" value="XM_068492361.1"/>
</dbReference>
<name>A0A1J4K9F1_9EUKA</name>
<feature type="domain" description="DUF3447" evidence="1">
    <location>
        <begin position="279"/>
        <end position="337"/>
    </location>
</feature>